<organism evidence="3">
    <name type="scientific">Encephalitozoon cuniculi</name>
    <name type="common">Microsporidian parasite</name>
    <dbReference type="NCBI Taxonomy" id="6035"/>
    <lineage>
        <taxon>Eukaryota</taxon>
        <taxon>Fungi</taxon>
        <taxon>Fungi incertae sedis</taxon>
        <taxon>Microsporidia</taxon>
        <taxon>Unikaryonidae</taxon>
        <taxon>Encephalitozoon</taxon>
    </lineage>
</organism>
<feature type="transmembrane region" description="Helical" evidence="2">
    <location>
        <begin position="125"/>
        <end position="143"/>
    </location>
</feature>
<keyword evidence="2" id="KW-1133">Transmembrane helix</keyword>
<protein>
    <submittedName>
        <fullName evidence="3">INTERD</fullName>
    </submittedName>
</protein>
<dbReference type="EMBL" id="HG967528">
    <property type="protein sequence ID" value="CDO41061.1"/>
    <property type="molecule type" value="Genomic_DNA"/>
</dbReference>
<reference evidence="3" key="1">
    <citation type="submission" date="2013-11" db="EMBL/GenBank/DDBJ databases">
        <authorList>
            <person name="DIA N."/>
        </authorList>
    </citation>
    <scope>NUCLEOTIDE SEQUENCE</scope>
    <source>
        <strain evidence="3">GB-M1</strain>
    </source>
</reference>
<reference evidence="3" key="2">
    <citation type="submission" date="2014-04" db="EMBL/GenBank/DDBJ databases">
        <title>Subtelomere organization in the genome of the microsporidian Encephalitozoon cuniculi: patterns of repeated sequences and physicochemical signatures.</title>
        <authorList>
            <person name="Dia N."/>
            <person name="Lavie L."/>
            <person name="Faye N."/>
            <person name="Yeramian E."/>
            <person name="Duroure C."/>
            <person name="Metenier G."/>
            <person name="Toguebaye B.S."/>
            <person name="Vivares C.P."/>
            <person name="Niang M.N."/>
            <person name="Mamoun C.B."/>
            <person name="Cornillot E."/>
        </authorList>
    </citation>
    <scope>NUCLEOTIDE SEQUENCE</scope>
    <source>
        <strain evidence="3">GB-M1</strain>
    </source>
</reference>
<feature type="transmembrane region" description="Helical" evidence="2">
    <location>
        <begin position="92"/>
        <end position="113"/>
    </location>
</feature>
<keyword evidence="2" id="KW-0812">Transmembrane</keyword>
<dbReference type="AlphaFoldDB" id="X5LPR5"/>
<dbReference type="VEuPathDB" id="MicrosporidiaDB:AEWD_110040"/>
<evidence type="ECO:0000313" key="3">
    <source>
        <dbReference type="EMBL" id="CDO41061.1"/>
    </source>
</evidence>
<keyword evidence="2" id="KW-0472">Membrane</keyword>
<feature type="transmembrane region" description="Helical" evidence="2">
    <location>
        <begin position="53"/>
        <end position="72"/>
    </location>
</feature>
<evidence type="ECO:0000256" key="1">
    <source>
        <dbReference type="ARBA" id="ARBA00010346"/>
    </source>
</evidence>
<comment type="similarity">
    <text evidence="1">Belongs to the UPF0328 family.</text>
</comment>
<evidence type="ECO:0000256" key="2">
    <source>
        <dbReference type="SAM" id="Phobius"/>
    </source>
</evidence>
<feature type="transmembrane region" description="Helical" evidence="2">
    <location>
        <begin position="163"/>
        <end position="181"/>
    </location>
</feature>
<name>X5LPR5_ENCCN</name>
<feature type="transmembrane region" description="Helical" evidence="2">
    <location>
        <begin position="22"/>
        <end position="44"/>
    </location>
</feature>
<dbReference type="VEuPathDB" id="MicrosporidiaDB:AEWR_060010"/>
<dbReference type="VEuPathDB" id="MicrosporidiaDB:AEWQ_090010"/>
<dbReference type="InterPro" id="IPR019081">
    <property type="entry name" value="UPF0328"/>
</dbReference>
<feature type="transmembrane region" description="Helical" evidence="2">
    <location>
        <begin position="186"/>
        <end position="203"/>
    </location>
</feature>
<dbReference type="Pfam" id="PF09591">
    <property type="entry name" value="DUF2463"/>
    <property type="match status" value="1"/>
</dbReference>
<proteinExistence type="inferred from homology"/>
<dbReference type="VEuPathDB" id="MicrosporidiaDB:M970_110040"/>
<dbReference type="VEuPathDB" id="MicrosporidiaDB:ECU08_2100"/>
<feature type="transmembrane region" description="Helical" evidence="2">
    <location>
        <begin position="223"/>
        <end position="247"/>
    </location>
</feature>
<accession>X5LPR5</accession>
<sequence length="266" mass="30273">MNTTHVPEPHRTDELHTEKRHWTIITVIAPFVSIAFPAIMYFIFTKECFKKSLLLRFITILLPFSYSAVQYAVLLHTNWKSHNKPECILQSILYYTLSILLLAFIIISILSITTLPINEWKGDDSLIFSTVLPSLVACPTYLFSTSCCLVPGQTAFTDTDINIVIDILILLCPVVSLVLVCEEPEYRLLSVVLFLLFILARLLKEKYCPSGKSYLPTAPWRMAILVLILISAALIYAFMMWGPMAILSNHFDLLDKLKRVSRLTKA</sequence>